<evidence type="ECO:0000256" key="1">
    <source>
        <dbReference type="SAM" id="Phobius"/>
    </source>
</evidence>
<protein>
    <recommendedName>
        <fullName evidence="4">DUF4367 domain-containing protein</fullName>
    </recommendedName>
</protein>
<dbReference type="EMBL" id="JAFLVT010000004">
    <property type="protein sequence ID" value="MBO0448454.1"/>
    <property type="molecule type" value="Genomic_DNA"/>
</dbReference>
<reference evidence="2 3" key="1">
    <citation type="submission" date="2021-03" db="EMBL/GenBank/DDBJ databases">
        <title>Enterococcal diversity collection.</title>
        <authorList>
            <person name="Gilmore M.S."/>
            <person name="Schwartzman J."/>
            <person name="Van Tyne D."/>
            <person name="Martin M."/>
            <person name="Earl A.M."/>
            <person name="Manson A.L."/>
            <person name="Straub T."/>
            <person name="Salamzade R."/>
            <person name="Saavedra J."/>
            <person name="Lebreton F."/>
            <person name="Prichula J."/>
            <person name="Schaufler K."/>
            <person name="Gaca A."/>
            <person name="Sgardioli B."/>
            <person name="Wagenaar J."/>
            <person name="Strong T."/>
        </authorList>
    </citation>
    <scope>NUCLEOTIDE SEQUENCE [LARGE SCALE GENOMIC DNA]</scope>
    <source>
        <strain evidence="2 3">MJM12</strain>
    </source>
</reference>
<sequence>MTKKYENNPLSHLDDAQLTKLLQDTGMPFDDIKQEKIIRNIKKKQRPTNKNKRYKKILMGIAAAAILIPTSAFAANKIWEVTTKKDGFLTTLFVQNEAEDTAYYRVDATYVPKELTAIPQTQNMKYWREETRDGGFSLALIKPEKNQKLTVPNAVDTVKSTSGQHDVYTVKRQGNGSSYDTVSYLMLPEENRILQIMFDHTVNKAQQEKIIAGLRLEKVTAQKATPVTPLNQNEDKAKESYTPLQENQKTIYHENEAFQASFGDKKDALKIQVKENASQKQLPDYAKRAYIGQVEEFAKAGLIDKAGNLGTYEGSSYQRGDGVKTIDQLLAKQKIQPQYREMTITITNQTAKKVKDLYFAPQLQLMNKVKAGYQFDEATYLQPFDHDGEPVFISEHGEGKSYYNIGNLAAHEMKKVTIGYIVINPAKKAEFLQFNLTGTGSMDLNNSAFTWVLLDE</sequence>
<evidence type="ECO:0000313" key="3">
    <source>
        <dbReference type="Proteomes" id="UP000664256"/>
    </source>
</evidence>
<evidence type="ECO:0008006" key="4">
    <source>
        <dbReference type="Google" id="ProtNLM"/>
    </source>
</evidence>
<keyword evidence="1" id="KW-1133">Transmembrane helix</keyword>
<comment type="caution">
    <text evidence="2">The sequence shown here is derived from an EMBL/GenBank/DDBJ whole genome shotgun (WGS) entry which is preliminary data.</text>
</comment>
<accession>A0ABS3H638</accession>
<feature type="transmembrane region" description="Helical" evidence="1">
    <location>
        <begin position="57"/>
        <end position="75"/>
    </location>
</feature>
<evidence type="ECO:0000313" key="2">
    <source>
        <dbReference type="EMBL" id="MBO0448454.1"/>
    </source>
</evidence>
<name>A0ABS3H638_9ENTE</name>
<dbReference type="Proteomes" id="UP000664256">
    <property type="component" value="Unassembled WGS sequence"/>
</dbReference>
<keyword evidence="3" id="KW-1185">Reference proteome</keyword>
<keyword evidence="1" id="KW-0472">Membrane</keyword>
<proteinExistence type="predicted"/>
<keyword evidence="1" id="KW-0812">Transmembrane</keyword>
<organism evidence="2 3">
    <name type="scientific">Candidatus Enterococcus myersii</name>
    <dbReference type="NCBI Taxonomy" id="2815322"/>
    <lineage>
        <taxon>Bacteria</taxon>
        <taxon>Bacillati</taxon>
        <taxon>Bacillota</taxon>
        <taxon>Bacilli</taxon>
        <taxon>Lactobacillales</taxon>
        <taxon>Enterococcaceae</taxon>
        <taxon>Enterococcus</taxon>
    </lineage>
</organism>
<gene>
    <name evidence="2" type="ORF">JZO76_02795</name>
</gene>
<dbReference type="RefSeq" id="WP_206902656.1">
    <property type="nucleotide sequence ID" value="NZ_JAFLVT010000004.1"/>
</dbReference>